<dbReference type="Pfam" id="PF02779">
    <property type="entry name" value="Transket_pyr"/>
    <property type="match status" value="1"/>
</dbReference>
<evidence type="ECO:0000256" key="1">
    <source>
        <dbReference type="ARBA" id="ARBA00001964"/>
    </source>
</evidence>
<accession>A0A2U3D7J9</accession>
<dbReference type="Pfam" id="PF02780">
    <property type="entry name" value="Transketolase_C"/>
    <property type="match status" value="1"/>
</dbReference>
<dbReference type="FunFam" id="3.40.50.970:FF:000001">
    <property type="entry name" value="Pyruvate dehydrogenase E1 beta subunit"/>
    <property type="match status" value="1"/>
</dbReference>
<dbReference type="SMART" id="SM00861">
    <property type="entry name" value="Transket_pyr"/>
    <property type="match status" value="1"/>
</dbReference>
<dbReference type="InterPro" id="IPR029061">
    <property type="entry name" value="THDP-binding"/>
</dbReference>
<evidence type="ECO:0000313" key="5">
    <source>
        <dbReference type="EMBL" id="PWI57245.1"/>
    </source>
</evidence>
<evidence type="ECO:0000256" key="3">
    <source>
        <dbReference type="ARBA" id="ARBA00023052"/>
    </source>
</evidence>
<organism evidence="5 6">
    <name type="scientific">Sulfoacidibacillus thermotolerans</name>
    <name type="common">Acidibacillus sulfuroxidans</name>
    <dbReference type="NCBI Taxonomy" id="1765684"/>
    <lineage>
        <taxon>Bacteria</taxon>
        <taxon>Bacillati</taxon>
        <taxon>Bacillota</taxon>
        <taxon>Bacilli</taxon>
        <taxon>Bacillales</taxon>
        <taxon>Alicyclobacillaceae</taxon>
        <taxon>Sulfoacidibacillus</taxon>
    </lineage>
</organism>
<dbReference type="PANTHER" id="PTHR43257:SF2">
    <property type="entry name" value="PYRUVATE DEHYDROGENASE E1 COMPONENT SUBUNIT BETA"/>
    <property type="match status" value="1"/>
</dbReference>
<evidence type="ECO:0000313" key="6">
    <source>
        <dbReference type="Proteomes" id="UP000245380"/>
    </source>
</evidence>
<dbReference type="CDD" id="cd07036">
    <property type="entry name" value="TPP_PYR_E1-PDHc-beta_like"/>
    <property type="match status" value="1"/>
</dbReference>
<evidence type="ECO:0000259" key="4">
    <source>
        <dbReference type="SMART" id="SM00861"/>
    </source>
</evidence>
<dbReference type="OrthoDB" id="9771835at2"/>
<dbReference type="InterPro" id="IPR033248">
    <property type="entry name" value="Transketolase_C"/>
</dbReference>
<dbReference type="GO" id="GO:0016491">
    <property type="term" value="F:oxidoreductase activity"/>
    <property type="evidence" value="ECO:0007669"/>
    <property type="project" value="UniProtKB-KW"/>
</dbReference>
<dbReference type="SUPFAM" id="SSF52922">
    <property type="entry name" value="TK C-terminal domain-like"/>
    <property type="match status" value="1"/>
</dbReference>
<reference evidence="5 6" key="1">
    <citation type="submission" date="2016-11" db="EMBL/GenBank/DDBJ databases">
        <title>Comparative genomics of Acidibacillus ferroxidans species.</title>
        <authorList>
            <person name="Oliveira G."/>
            <person name="Nunes G."/>
            <person name="Oliveira R."/>
            <person name="Araujo F."/>
            <person name="Salim A."/>
            <person name="Scholte L."/>
            <person name="Morais D."/>
            <person name="Nancucheo I."/>
            <person name="Johnson D.B."/>
            <person name="Grail B."/>
            <person name="Bittencourt J."/>
            <person name="Valadares R."/>
        </authorList>
    </citation>
    <scope>NUCLEOTIDE SEQUENCE [LARGE SCALE GENOMIC DNA]</scope>
    <source>
        <strain evidence="5 6">Y002</strain>
    </source>
</reference>
<protein>
    <submittedName>
        <fullName evidence="5">Alpha-ketoacid dehydrogenase subunit beta</fullName>
    </submittedName>
</protein>
<dbReference type="InterPro" id="IPR005475">
    <property type="entry name" value="Transketolase-like_Pyr-bd"/>
</dbReference>
<dbReference type="Proteomes" id="UP000245380">
    <property type="component" value="Unassembled WGS sequence"/>
</dbReference>
<evidence type="ECO:0000256" key="2">
    <source>
        <dbReference type="ARBA" id="ARBA00023002"/>
    </source>
</evidence>
<dbReference type="EMBL" id="MPDK01000016">
    <property type="protein sequence ID" value="PWI57245.1"/>
    <property type="molecule type" value="Genomic_DNA"/>
</dbReference>
<dbReference type="Gene3D" id="3.40.50.970">
    <property type="match status" value="1"/>
</dbReference>
<dbReference type="SUPFAM" id="SSF52518">
    <property type="entry name" value="Thiamin diphosphate-binding fold (THDP-binding)"/>
    <property type="match status" value="1"/>
</dbReference>
<dbReference type="Gene3D" id="3.40.50.920">
    <property type="match status" value="1"/>
</dbReference>
<dbReference type="FunFam" id="3.40.50.920:FF:000001">
    <property type="entry name" value="Pyruvate dehydrogenase E1 beta subunit"/>
    <property type="match status" value="1"/>
</dbReference>
<dbReference type="AlphaFoldDB" id="A0A2U3D7J9"/>
<feature type="domain" description="Transketolase-like pyrimidine-binding" evidence="4">
    <location>
        <begin position="4"/>
        <end position="179"/>
    </location>
</feature>
<sequence>MANTTLIGAITDALRIALQQDERVIILGEDVGKNGGVFRATEGLQEEFGETRVMDTPLAEAAIIGASIGLAVNGMIPIAEIQFLAFAYPAYEQLVSHVSRIRMRSQGRFSAPMVVRAPYGGGIRAPELHCDSPEVIFAHVPGLKVVVPATPYDAKGLLLAAIADPDPVLFFEPMRIYRSFREEVPEGYYTVPIGKARVVQEGTDCTVFAWGAMVPVALQGADLARKQHGISVEVIDLRSLSPLDRDAIRDSVMKTGRAVVLHEAPRHAGFGAEIVATINDLALDALMAPVMRVTGYDTPYPLFALEDAYMPDAARVAEGIVQAMNYEIGARL</sequence>
<keyword evidence="6" id="KW-1185">Reference proteome</keyword>
<keyword evidence="2" id="KW-0560">Oxidoreductase</keyword>
<name>A0A2U3D7J9_SULT2</name>
<comment type="caution">
    <text evidence="5">The sequence shown here is derived from an EMBL/GenBank/DDBJ whole genome shotgun (WGS) entry which is preliminary data.</text>
</comment>
<proteinExistence type="predicted"/>
<dbReference type="RefSeq" id="WP_109430986.1">
    <property type="nucleotide sequence ID" value="NZ_MPDK01000016.1"/>
</dbReference>
<comment type="cofactor">
    <cofactor evidence="1">
        <name>thiamine diphosphate</name>
        <dbReference type="ChEBI" id="CHEBI:58937"/>
    </cofactor>
</comment>
<dbReference type="InterPro" id="IPR009014">
    <property type="entry name" value="Transketo_C/PFOR_II"/>
</dbReference>
<gene>
    <name evidence="5" type="ORF">BM613_09670</name>
</gene>
<dbReference type="PANTHER" id="PTHR43257">
    <property type="entry name" value="PYRUVATE DEHYDROGENASE E1 COMPONENT BETA SUBUNIT"/>
    <property type="match status" value="1"/>
</dbReference>
<keyword evidence="3" id="KW-0786">Thiamine pyrophosphate</keyword>